<reference evidence="2 3" key="1">
    <citation type="submission" date="2012-02" db="EMBL/GenBank/DDBJ databases">
        <title>The Genome Sequence of Bacteroides cellulosilyticus CL02T12C19.</title>
        <authorList>
            <consortium name="The Broad Institute Genome Sequencing Platform"/>
            <person name="Earl A."/>
            <person name="Ward D."/>
            <person name="Feldgarden M."/>
            <person name="Gevers D."/>
            <person name="Zitomersky N.L."/>
            <person name="Coyne M.J."/>
            <person name="Comstock L.E."/>
            <person name="Young S.K."/>
            <person name="Zeng Q."/>
            <person name="Gargeya S."/>
            <person name="Fitzgerald M."/>
            <person name="Haas B."/>
            <person name="Abouelleil A."/>
            <person name="Alvarado L."/>
            <person name="Arachchi H.M."/>
            <person name="Berlin A."/>
            <person name="Chapman S.B."/>
            <person name="Gearin G."/>
            <person name="Goldberg J."/>
            <person name="Griggs A."/>
            <person name="Gujja S."/>
            <person name="Hansen M."/>
            <person name="Heiman D."/>
            <person name="Howarth C."/>
            <person name="Larimer J."/>
            <person name="Lui A."/>
            <person name="MacDonald P.J.P."/>
            <person name="McCowen C."/>
            <person name="Montmayeur A."/>
            <person name="Murphy C."/>
            <person name="Neiman D."/>
            <person name="Pearson M."/>
            <person name="Priest M."/>
            <person name="Roberts A."/>
            <person name="Saif S."/>
            <person name="Shea T."/>
            <person name="Sisk P."/>
            <person name="Stolte C."/>
            <person name="Sykes S."/>
            <person name="Wortman J."/>
            <person name="Nusbaum C."/>
            <person name="Birren B."/>
        </authorList>
    </citation>
    <scope>NUCLEOTIDE SEQUENCE [LARGE SCALE GENOMIC DNA]</scope>
    <source>
        <strain evidence="2 3">CL02T12C19</strain>
    </source>
</reference>
<organism evidence="2 3">
    <name type="scientific">Bacteroides cellulosilyticus CL02T12C19</name>
    <dbReference type="NCBI Taxonomy" id="997874"/>
    <lineage>
        <taxon>Bacteria</taxon>
        <taxon>Pseudomonadati</taxon>
        <taxon>Bacteroidota</taxon>
        <taxon>Bacteroidia</taxon>
        <taxon>Bacteroidales</taxon>
        <taxon>Bacteroidaceae</taxon>
        <taxon>Bacteroides</taxon>
    </lineage>
</organism>
<keyword evidence="3" id="KW-1185">Reference proteome</keyword>
<accession>I9QDI1</accession>
<keyword evidence="1" id="KW-0812">Transmembrane</keyword>
<gene>
    <name evidence="2" type="ORF">HMPREF1062_03847</name>
</gene>
<name>I9QDI1_9BACE</name>
<proteinExistence type="predicted"/>
<evidence type="ECO:0000256" key="1">
    <source>
        <dbReference type="SAM" id="Phobius"/>
    </source>
</evidence>
<protein>
    <submittedName>
        <fullName evidence="2">Uncharacterized protein</fullName>
    </submittedName>
</protein>
<keyword evidence="1" id="KW-1133">Transmembrane helix</keyword>
<sequence>MKRVISSGLFWLFIALLPVGCIGYYINPVIWLCVLCWYIFYCFLLYFKIIDL</sequence>
<dbReference type="Proteomes" id="UP000003741">
    <property type="component" value="Unassembled WGS sequence"/>
</dbReference>
<dbReference type="EMBL" id="AGXG01000084">
    <property type="protein sequence ID" value="EIY27133.1"/>
    <property type="molecule type" value="Genomic_DNA"/>
</dbReference>
<dbReference type="HOGENOM" id="CLU_3076585_0_0_10"/>
<evidence type="ECO:0000313" key="2">
    <source>
        <dbReference type="EMBL" id="EIY27133.1"/>
    </source>
</evidence>
<feature type="transmembrane region" description="Helical" evidence="1">
    <location>
        <begin position="28"/>
        <end position="47"/>
    </location>
</feature>
<keyword evidence="1" id="KW-0472">Membrane</keyword>
<comment type="caution">
    <text evidence="2">The sequence shown here is derived from an EMBL/GenBank/DDBJ whole genome shotgun (WGS) entry which is preliminary data.</text>
</comment>
<evidence type="ECO:0000313" key="3">
    <source>
        <dbReference type="Proteomes" id="UP000003741"/>
    </source>
</evidence>
<dbReference type="AlphaFoldDB" id="I9QDI1"/>